<dbReference type="InterPro" id="IPR043128">
    <property type="entry name" value="Rev_trsase/Diguanyl_cyclase"/>
</dbReference>
<evidence type="ECO:0000313" key="5">
    <source>
        <dbReference type="Proteomes" id="UP000248057"/>
    </source>
</evidence>
<comment type="caution">
    <text evidence="4">The sequence shown here is derived from an EMBL/GenBank/DDBJ whole genome shotgun (WGS) entry which is preliminary data.</text>
</comment>
<keyword evidence="2" id="KW-1133">Transmembrane helix</keyword>
<dbReference type="PANTHER" id="PTHR45138">
    <property type="entry name" value="REGULATORY COMPONENTS OF SENSORY TRANSDUCTION SYSTEM"/>
    <property type="match status" value="1"/>
</dbReference>
<dbReference type="EMBL" id="QJKD01000013">
    <property type="protein sequence ID" value="PXX49684.1"/>
    <property type="molecule type" value="Genomic_DNA"/>
</dbReference>
<feature type="region of interest" description="Disordered" evidence="1">
    <location>
        <begin position="788"/>
        <end position="807"/>
    </location>
</feature>
<dbReference type="InterPro" id="IPR050469">
    <property type="entry name" value="Diguanylate_Cyclase"/>
</dbReference>
<dbReference type="GO" id="GO:0052621">
    <property type="term" value="F:diguanylate cyclase activity"/>
    <property type="evidence" value="ECO:0007669"/>
    <property type="project" value="TreeGrafter"/>
</dbReference>
<dbReference type="SUPFAM" id="SSF55073">
    <property type="entry name" value="Nucleotide cyclase"/>
    <property type="match status" value="1"/>
</dbReference>
<dbReference type="PANTHER" id="PTHR45138:SF9">
    <property type="entry name" value="DIGUANYLATE CYCLASE DGCM-RELATED"/>
    <property type="match status" value="1"/>
</dbReference>
<dbReference type="SMART" id="SM00267">
    <property type="entry name" value="GGDEF"/>
    <property type="match status" value="1"/>
</dbReference>
<dbReference type="CDD" id="cd01949">
    <property type="entry name" value="GGDEF"/>
    <property type="match status" value="1"/>
</dbReference>
<dbReference type="Proteomes" id="UP000248057">
    <property type="component" value="Unassembled WGS sequence"/>
</dbReference>
<feature type="region of interest" description="Disordered" evidence="1">
    <location>
        <begin position="136"/>
        <end position="156"/>
    </location>
</feature>
<evidence type="ECO:0000259" key="3">
    <source>
        <dbReference type="PROSITE" id="PS50887"/>
    </source>
</evidence>
<organism evidence="4 5">
    <name type="scientific">Hungatella effluvii</name>
    <dbReference type="NCBI Taxonomy" id="1096246"/>
    <lineage>
        <taxon>Bacteria</taxon>
        <taxon>Bacillati</taxon>
        <taxon>Bacillota</taxon>
        <taxon>Clostridia</taxon>
        <taxon>Lachnospirales</taxon>
        <taxon>Lachnospiraceae</taxon>
        <taxon>Hungatella</taxon>
    </lineage>
</organism>
<evidence type="ECO:0000256" key="2">
    <source>
        <dbReference type="SAM" id="Phobius"/>
    </source>
</evidence>
<dbReference type="AlphaFoldDB" id="A0A2V3XY37"/>
<dbReference type="InterPro" id="IPR000160">
    <property type="entry name" value="GGDEF_dom"/>
</dbReference>
<dbReference type="Gene3D" id="3.30.70.270">
    <property type="match status" value="1"/>
</dbReference>
<dbReference type="Pfam" id="PF00990">
    <property type="entry name" value="GGDEF"/>
    <property type="match status" value="1"/>
</dbReference>
<keyword evidence="2" id="KW-0472">Membrane</keyword>
<name>A0A2V3XY37_9FIRM</name>
<evidence type="ECO:0000256" key="1">
    <source>
        <dbReference type="SAM" id="MobiDB-lite"/>
    </source>
</evidence>
<feature type="transmembrane region" description="Helical" evidence="2">
    <location>
        <begin position="179"/>
        <end position="201"/>
    </location>
</feature>
<keyword evidence="5" id="KW-1185">Reference proteome</keyword>
<evidence type="ECO:0000313" key="4">
    <source>
        <dbReference type="EMBL" id="PXX49684.1"/>
    </source>
</evidence>
<keyword evidence="2" id="KW-0812">Transmembrane</keyword>
<dbReference type="NCBIfam" id="TIGR00254">
    <property type="entry name" value="GGDEF"/>
    <property type="match status" value="1"/>
</dbReference>
<accession>A0A2V3XY37</accession>
<feature type="domain" description="GGDEF" evidence="3">
    <location>
        <begin position="669"/>
        <end position="800"/>
    </location>
</feature>
<proteinExistence type="predicted"/>
<gene>
    <name evidence="4" type="ORF">DFR60_11369</name>
</gene>
<reference evidence="4 5" key="1">
    <citation type="submission" date="2018-05" db="EMBL/GenBank/DDBJ databases">
        <title>Genomic Encyclopedia of Type Strains, Phase IV (KMG-IV): sequencing the most valuable type-strain genomes for metagenomic binning, comparative biology and taxonomic classification.</title>
        <authorList>
            <person name="Goeker M."/>
        </authorList>
    </citation>
    <scope>NUCLEOTIDE SEQUENCE [LARGE SCALE GENOMIC DNA]</scope>
    <source>
        <strain evidence="4 5">DSM 24995</strain>
    </source>
</reference>
<protein>
    <submittedName>
        <fullName evidence="4">Diguanylate cyclase (GGDEF)-like protein</fullName>
    </submittedName>
</protein>
<dbReference type="PROSITE" id="PS50887">
    <property type="entry name" value="GGDEF"/>
    <property type="match status" value="1"/>
</dbReference>
<dbReference type="InterPro" id="IPR029787">
    <property type="entry name" value="Nucleotide_cyclase"/>
</dbReference>
<sequence>MDVYDNFIKESERIMQNTFQPGRYYVLYINIADICILSRNYGGEAADVILHEMEELCLKEPDILLCSRISEKLILCLCYLVEEGPLEDFLKHCDDELQAFLVKQREKYLNCGLKAVCGIGRIENSHLLKSGDAADAADADGASDESQRGPEKQSTYLQMEEQSLNRMLPHGDLLAHTRFYLFMIVLCAVFLGVCITGVLTISRRQTQKEFTAMVLETLNAYTDGQRENTLKEIDGVTSTLQSLAILIRKNNKRDFINAYLQTLNEDSPEVEYMYSTLEEYWKLHQEGRRLEHDTAIIGRMEQGEIVVTDITYSERLGNIYCIEIGVPVVKDGELIGIVRGIINAATLVKTELYDPAQGELAAVFLTDDVSTILPTQTADGVGVGQRLLDRLENYGIDGETLETLEAAFRSDESRAESVRVGAFDGYPYYLSVTGLKYNGWHLVVCLKADRALEHYQYIIHGTAYSIAGLLTAVLAASAVLLILGRKMQQRFSMDERRYLLLERFSDTVLFDYDCCHDTIRFTSNVTKFLRVHELVQADFLKHLNQVYIHEADQDLVRQMLKGRLDGDPGANDLGISAPVGSPSEGSPPGEIKVRLMRPEADEYFWCLAQYQYLYEKGTLVSIIGKITDIDEQMKHEDLLLKISETDGLTGLLNKAAAENVVCSRLEKVQKAMLFIMDVDDFKEINDQYGHDAGDRALQFLGKCMRLAFSEQDILGRIGGDEMLVFSENIGSREEAVKISAQLNRYLADGGKDGIPGFHVSFGAAQYPEDGSCFQELFHAADQSMYTQKKRAKSRQDTDTSVKSGGAI</sequence>
<feature type="transmembrane region" description="Helical" evidence="2">
    <location>
        <begin position="463"/>
        <end position="483"/>
    </location>
</feature>